<evidence type="ECO:0000313" key="4">
    <source>
        <dbReference type="Proteomes" id="UP000694844"/>
    </source>
</evidence>
<dbReference type="CDD" id="cd01647">
    <property type="entry name" value="RT_LTR"/>
    <property type="match status" value="1"/>
</dbReference>
<dbReference type="GO" id="GO:0003676">
    <property type="term" value="F:nucleic acid binding"/>
    <property type="evidence" value="ECO:0007669"/>
    <property type="project" value="InterPro"/>
</dbReference>
<reference evidence="5" key="1">
    <citation type="submission" date="2025-08" db="UniProtKB">
        <authorList>
            <consortium name="RefSeq"/>
        </authorList>
    </citation>
    <scope>IDENTIFICATION</scope>
    <source>
        <tissue evidence="5">Whole sample</tissue>
    </source>
</reference>
<feature type="compositionally biased region" description="Low complexity" evidence="1">
    <location>
        <begin position="1289"/>
        <end position="1308"/>
    </location>
</feature>
<dbReference type="InterPro" id="IPR001584">
    <property type="entry name" value="Integrase_cat-core"/>
</dbReference>
<dbReference type="FunFam" id="1.10.340.70:FF:000003">
    <property type="entry name" value="Protein CBG25708"/>
    <property type="match status" value="1"/>
</dbReference>
<evidence type="ECO:0000259" key="2">
    <source>
        <dbReference type="PROSITE" id="PS50878"/>
    </source>
</evidence>
<dbReference type="Pfam" id="PF17919">
    <property type="entry name" value="RT_RNaseH_2"/>
    <property type="match status" value="1"/>
</dbReference>
<dbReference type="GO" id="GO:0015074">
    <property type="term" value="P:DNA integration"/>
    <property type="evidence" value="ECO:0007669"/>
    <property type="project" value="InterPro"/>
</dbReference>
<dbReference type="Proteomes" id="UP000694844">
    <property type="component" value="Chromosome 4"/>
</dbReference>
<evidence type="ECO:0000256" key="1">
    <source>
        <dbReference type="SAM" id="MobiDB-lite"/>
    </source>
</evidence>
<feature type="compositionally biased region" description="Polar residues" evidence="1">
    <location>
        <begin position="1274"/>
        <end position="1288"/>
    </location>
</feature>
<proteinExistence type="predicted"/>
<dbReference type="InterPro" id="IPR050951">
    <property type="entry name" value="Retrovirus_Pol_polyprotein"/>
</dbReference>
<dbReference type="InterPro" id="IPR041588">
    <property type="entry name" value="Integrase_H2C2"/>
</dbReference>
<accession>A0A8B8DPZ5</accession>
<dbReference type="Gene3D" id="3.30.70.270">
    <property type="match status" value="2"/>
</dbReference>
<dbReference type="PANTHER" id="PTHR37984:SF8">
    <property type="entry name" value="CCHC-TYPE DOMAIN-CONTAINING PROTEIN"/>
    <property type="match status" value="1"/>
</dbReference>
<feature type="region of interest" description="Disordered" evidence="1">
    <location>
        <begin position="1246"/>
        <end position="1320"/>
    </location>
</feature>
<evidence type="ECO:0000259" key="3">
    <source>
        <dbReference type="PROSITE" id="PS50994"/>
    </source>
</evidence>
<evidence type="ECO:0000313" key="5">
    <source>
        <dbReference type="RefSeq" id="XP_022330297.1"/>
    </source>
</evidence>
<gene>
    <name evidence="5" type="primary">LOC111128757</name>
</gene>
<dbReference type="Gene3D" id="3.30.420.10">
    <property type="entry name" value="Ribonuclease H-like superfamily/Ribonuclease H"/>
    <property type="match status" value="1"/>
</dbReference>
<dbReference type="InterPro" id="IPR036397">
    <property type="entry name" value="RNaseH_sf"/>
</dbReference>
<dbReference type="InterPro" id="IPR043502">
    <property type="entry name" value="DNA/RNA_pol_sf"/>
</dbReference>
<dbReference type="PROSITE" id="PS50878">
    <property type="entry name" value="RT_POL"/>
    <property type="match status" value="1"/>
</dbReference>
<dbReference type="RefSeq" id="XP_022330297.1">
    <property type="nucleotide sequence ID" value="XM_022474589.1"/>
</dbReference>
<dbReference type="SUPFAM" id="SSF53098">
    <property type="entry name" value="Ribonuclease H-like"/>
    <property type="match status" value="1"/>
</dbReference>
<dbReference type="PROSITE" id="PS50994">
    <property type="entry name" value="INTEGRASE"/>
    <property type="match status" value="1"/>
</dbReference>
<protein>
    <submittedName>
        <fullName evidence="5">Uncharacterized protein K02A2.6-like</fullName>
    </submittedName>
</protein>
<dbReference type="FunFam" id="3.30.70.270:FF:000026">
    <property type="entry name" value="Transposon Ty3-G Gag-Pol polyprotein"/>
    <property type="match status" value="1"/>
</dbReference>
<dbReference type="Gene3D" id="3.10.10.10">
    <property type="entry name" value="HIV Type 1 Reverse Transcriptase, subunit A, domain 1"/>
    <property type="match status" value="1"/>
</dbReference>
<dbReference type="OrthoDB" id="10063781at2759"/>
<dbReference type="InterPro" id="IPR041577">
    <property type="entry name" value="RT_RNaseH_2"/>
</dbReference>
<dbReference type="Pfam" id="PF17921">
    <property type="entry name" value="Integrase_H2C2"/>
    <property type="match status" value="1"/>
</dbReference>
<organism evidence="4 5">
    <name type="scientific">Crassostrea virginica</name>
    <name type="common">Eastern oyster</name>
    <dbReference type="NCBI Taxonomy" id="6565"/>
    <lineage>
        <taxon>Eukaryota</taxon>
        <taxon>Metazoa</taxon>
        <taxon>Spiralia</taxon>
        <taxon>Lophotrochozoa</taxon>
        <taxon>Mollusca</taxon>
        <taxon>Bivalvia</taxon>
        <taxon>Autobranchia</taxon>
        <taxon>Pteriomorphia</taxon>
        <taxon>Ostreida</taxon>
        <taxon>Ostreoidea</taxon>
        <taxon>Ostreidae</taxon>
        <taxon>Crassostrea</taxon>
    </lineage>
</organism>
<dbReference type="Pfam" id="PF00665">
    <property type="entry name" value="rve"/>
    <property type="match status" value="1"/>
</dbReference>
<dbReference type="Gene3D" id="1.10.340.70">
    <property type="match status" value="1"/>
</dbReference>
<dbReference type="KEGG" id="cvn:111128757"/>
<dbReference type="InterPro" id="IPR000477">
    <property type="entry name" value="RT_dom"/>
</dbReference>
<sequence>MAVSFEQPSMDWSHPETYNEFLRFRQHVEFVYKGPLCKADKKDKAGWLGMWIGKHGREVYKTFEWEEGEEDDPKKILDKFEVYVRPRKNKRAARFKVKQRRQQEGESFDNFVKDLRLILMDCEYADTDDILIDAIIAGVAHKKVQERLLDQGQGLTLAKTLDIGRQYEMSQTQLKLFQGAEEIPVSKLGVKQKRSGVGRRDNKTRMDPKHKPSTKEKNTSTCTRCGKDANHTKCPAVGTICKYCKKPDHWLSMCRKRDRASARMNTLEQESLSDEDTIIDILSSTTDEPDTHTRKSDKWLTTLYVCDTPLKFRIDTGAKCNVIVKSQYMKANIRGNEQVSQKILRSFTNHTIRPEFCVDLPLTSKIGNTPITTKFEVVDVSQENVVTGATAEKLDLITRIDTVECDTMQYKQFSDFPDLIRTTGTLPGEHSIKINPNAKGVIHPVRRQPASLKPRIIEKLREMESDGYITPVEEPTEWVSSMVVSLRNNKVRICIDPKDLNEAIKREHHPMKTVEEVASSIPGAKLFSVLDAKSGYMQIKLDNDSSYLTTFNTPIGRFRWLRLPFGIKSAPEIYQRIMDQMLEGIEGAFAIMDDILIAGHDREHHDHILRAVIKRATEYNLRLNFDKCRVRRESVPYVGHVISAEGIRPDPEKLRAVCDMPPPTSKEAVRRFLGLVQYLSKFIPNMSQMDAPLRELLKADIPFQWNHTQQESFDKLKTACTTAPVLALFDVSKPTEIQCDASKDGLGAILMQDGRVIAYSSRALSDTEKRYAQIEKEMLSVVHGASKFHCYIFGKSVTVYNDHKPLEQIFKKPLLSAPMRLQKMLLKLQWYDLTFKYRKGKDMVAADALSRAYLPNNEPDLDIADMKAFDLLSVSKERQEDIRERTLTELQGLYTVIVNGWPDTKHETPVSIRDFWTSRDELSVMDGVIFKGMRIVIPPTLRSHMLSLIHQSHLGIVKCKQRAREVMYWPGMNSQIEQLVKDCDKCATFQNKQSPESLRPTPVPDLPYAIVGCDLFDFESRKYLLVVDYFSKYIDCVELSSQSSFATIEALKCIFGTHGIPKEIRSDNGPQFSSFEFRDFCKDLDIKHVTSSPHFQSSNGAAERAVQTVKRLWRKSADKQLALLNYRTTPLEDVNLSPSQLLMGRRPRNTLPAASDILRPKGQNLDRIKQSLQSVKDKQKASFDIKYRNKELLPLYPTDPVRIMPQQGERKWVPGTIVRHHEAPRSYVVQVGNRQLRRNRKHLRLSTHKANVNADEILDDQPSDENPSDEMLRESTSVTPSIPSKTIKSNVTQQTSTSTISNSRTTRSGRQVIPPKKLDL</sequence>
<dbReference type="FunFam" id="3.30.420.10:FF:000063">
    <property type="entry name" value="Retrovirus-related Pol polyprotein from transposon 297-like Protein"/>
    <property type="match status" value="1"/>
</dbReference>
<dbReference type="PANTHER" id="PTHR37984">
    <property type="entry name" value="PROTEIN CBG26694"/>
    <property type="match status" value="1"/>
</dbReference>
<feature type="compositionally biased region" description="Acidic residues" evidence="1">
    <location>
        <begin position="1256"/>
        <end position="1268"/>
    </location>
</feature>
<feature type="region of interest" description="Disordered" evidence="1">
    <location>
        <begin position="188"/>
        <end position="221"/>
    </location>
</feature>
<name>A0A8B8DPZ5_CRAVI</name>
<dbReference type="GeneID" id="111128757"/>
<feature type="compositionally biased region" description="Basic and acidic residues" evidence="1">
    <location>
        <begin position="198"/>
        <end position="218"/>
    </location>
</feature>
<dbReference type="Pfam" id="PF00078">
    <property type="entry name" value="RVT_1"/>
    <property type="match status" value="1"/>
</dbReference>
<keyword evidence="4" id="KW-1185">Reference proteome</keyword>
<dbReference type="InterPro" id="IPR012337">
    <property type="entry name" value="RNaseH-like_sf"/>
</dbReference>
<dbReference type="InterPro" id="IPR043128">
    <property type="entry name" value="Rev_trsase/Diguanyl_cyclase"/>
</dbReference>
<dbReference type="CDD" id="cd09274">
    <property type="entry name" value="RNase_HI_RT_Ty3"/>
    <property type="match status" value="1"/>
</dbReference>
<feature type="domain" description="Reverse transcriptase" evidence="2">
    <location>
        <begin position="453"/>
        <end position="642"/>
    </location>
</feature>
<dbReference type="SUPFAM" id="SSF56672">
    <property type="entry name" value="DNA/RNA polymerases"/>
    <property type="match status" value="1"/>
</dbReference>
<feature type="domain" description="Integrase catalytic" evidence="3">
    <location>
        <begin position="1003"/>
        <end position="1155"/>
    </location>
</feature>